<accession>A0A532V7D0</accession>
<proteinExistence type="predicted"/>
<sequence length="114" mass="12812">MVVNFGGYRFSEPVRLVGWKPLPSSGVYALLIAGSSLLTRSGYQVIYFGESKNLAGLSVDEHHPAYPCWLLLAGSRDNLYVSAYLTYNWLKAKRQALAKKLAADYRPFCNYEAR</sequence>
<dbReference type="EMBL" id="NJBO01000006">
    <property type="protein sequence ID" value="TKJ43104.1"/>
    <property type="molecule type" value="Genomic_DNA"/>
</dbReference>
<dbReference type="AlphaFoldDB" id="A0A532V7D0"/>
<evidence type="ECO:0000313" key="1">
    <source>
        <dbReference type="EMBL" id="TKJ43104.1"/>
    </source>
</evidence>
<comment type="caution">
    <text evidence="1">The sequence shown here is derived from an EMBL/GenBank/DDBJ whole genome shotgun (WGS) entry which is preliminary data.</text>
</comment>
<name>A0A532V7D0_UNCT6</name>
<organism evidence="1 2">
    <name type="scientific">candidate division TA06 bacterium B3_TA06</name>
    <dbReference type="NCBI Taxonomy" id="2012487"/>
    <lineage>
        <taxon>Bacteria</taxon>
        <taxon>Bacteria division TA06</taxon>
    </lineage>
</organism>
<protein>
    <submittedName>
        <fullName evidence="1">Uncharacterized protein</fullName>
    </submittedName>
</protein>
<reference evidence="1 2" key="1">
    <citation type="submission" date="2017-06" db="EMBL/GenBank/DDBJ databases">
        <title>Novel microbial phyla capable of carbon fixation and sulfur reduction in deep-sea sediments.</title>
        <authorList>
            <person name="Huang J."/>
            <person name="Baker B."/>
            <person name="Wang Y."/>
        </authorList>
    </citation>
    <scope>NUCLEOTIDE SEQUENCE [LARGE SCALE GENOMIC DNA]</scope>
    <source>
        <strain evidence="1">B3_TA06</strain>
    </source>
</reference>
<dbReference type="Proteomes" id="UP000317778">
    <property type="component" value="Unassembled WGS sequence"/>
</dbReference>
<gene>
    <name evidence="1" type="ORF">CEE36_04975</name>
</gene>
<evidence type="ECO:0000313" key="2">
    <source>
        <dbReference type="Proteomes" id="UP000317778"/>
    </source>
</evidence>